<feature type="compositionally biased region" description="Basic and acidic residues" evidence="1">
    <location>
        <begin position="40"/>
        <end position="60"/>
    </location>
</feature>
<dbReference type="OrthoDB" id="2137681at2759"/>
<sequence>MEEFKSINSLSNYSIDSESNVALKNKLINNDSVVTSKEEIISSAKYDPEEKIHREAKKNDDEDDDEQSNKTTQNNNVNNSNEKREEMDSKETKLTPKNINVGGSEQVLVNKVVNNLKDNAGLGSIDSLSRKKLHMNKKFQELRDSQATLNKVMSTEDQIYKKKNGNNLSDDALNIKAKSKESVNDSEEEKKSDNEFNSDDDEIFDIEVIRKFEKRNTIHVPLHKRNYNNINSSYLQSSFYNIKITEGIGNIIKQLFEVIEENIRPIMQCDDMSKIFLKAVTSVGNNKKEEEEPDFDITTISDDITKLVQQYKFEEAYNLINSSVNNNYRVQICEEIITTINSIIVLFCLEVRVQTHFREFYTKNYSNIKRDSLLEIMNAVDYISPPEKIILGYCVYYLINSKNKKLAPETYKELSSALTKNADYNYALHVLNDMGRQHWDKKTYQNALDLCIKMKPQKLEYAESLLNDYGKPYIVAKNENSLVPIIISTPLMIGTTEQEIKSMRNYYKELLRQFKWKNALEDFETAKHAIYTKKEMLQLKNAMLELCVTYKEFQHGWSIFQGMTDCNKITAQVAITLCREAINYYNEADEQDTYRIGWINRAWDIAVSLKDWAIYNMQIIHGKKNKSDIKKNKKNTVIISDILKEKLKDYKHDKNTENEEQMNGQNPPVETKRKKSLFQSNSKPAELPSHLAKSNFNFTNIDRNGMISIIAFVFHEILCTFETVPNMEIFLLHVIEIYNFLTEYNIVEILCDEYMIRPLIRYCLKCRLGEKYKKFNFNTLPKEDSEREATFNQSSAISDEELRANIEKMSRRRRSLSVNKNQQMNDILFEHIKNSIKNRVPETTPEDPEFNNEKNQICSRIAIECYYNICSGNTETHVSKCHSNTYAMILHFAILGDDQRLFETICNDLWYARIQLDEEVVMALQLFHDFHLECCKNCNEKDHFYSAEVSVQPYKYEKQKFIVLNGIRMRTPLDLSFLKKVGTINGRPYSQEEARKFLNHCINASDPKRRLSMSV</sequence>
<feature type="compositionally biased region" description="Basic and acidic residues" evidence="1">
    <location>
        <begin position="81"/>
        <end position="94"/>
    </location>
</feature>
<accession>A0A1Y2D0M1</accession>
<evidence type="ECO:0000313" key="2">
    <source>
        <dbReference type="EMBL" id="ORY52800.1"/>
    </source>
</evidence>
<feature type="region of interest" description="Disordered" evidence="1">
    <location>
        <begin position="654"/>
        <end position="675"/>
    </location>
</feature>
<protein>
    <submittedName>
        <fullName evidence="2">Uncharacterized protein</fullName>
    </submittedName>
</protein>
<reference evidence="2 3" key="1">
    <citation type="submission" date="2016-08" db="EMBL/GenBank/DDBJ databases">
        <title>A Parts List for Fungal Cellulosomes Revealed by Comparative Genomics.</title>
        <authorList>
            <consortium name="DOE Joint Genome Institute"/>
            <person name="Haitjema C.H."/>
            <person name="Gilmore S.P."/>
            <person name="Henske J.K."/>
            <person name="Solomon K.V."/>
            <person name="De Groot R."/>
            <person name="Kuo A."/>
            <person name="Mondo S.J."/>
            <person name="Salamov A.A."/>
            <person name="Labutti K."/>
            <person name="Zhao Z."/>
            <person name="Chiniquy J."/>
            <person name="Barry K."/>
            <person name="Brewer H.M."/>
            <person name="Purvine S.O."/>
            <person name="Wright A.T."/>
            <person name="Boxma B."/>
            <person name="Van Alen T."/>
            <person name="Hackstein J.H."/>
            <person name="Baker S.E."/>
            <person name="Grigoriev I.V."/>
            <person name="O'Malley M.A."/>
        </authorList>
    </citation>
    <scope>NUCLEOTIDE SEQUENCE [LARGE SCALE GENOMIC DNA]</scope>
    <source>
        <strain evidence="2 3">G1</strain>
    </source>
</reference>
<dbReference type="EMBL" id="MCOG01000092">
    <property type="protein sequence ID" value="ORY52800.1"/>
    <property type="molecule type" value="Genomic_DNA"/>
</dbReference>
<organism evidence="2 3">
    <name type="scientific">Neocallimastix californiae</name>
    <dbReference type="NCBI Taxonomy" id="1754190"/>
    <lineage>
        <taxon>Eukaryota</taxon>
        <taxon>Fungi</taxon>
        <taxon>Fungi incertae sedis</taxon>
        <taxon>Chytridiomycota</taxon>
        <taxon>Chytridiomycota incertae sedis</taxon>
        <taxon>Neocallimastigomycetes</taxon>
        <taxon>Neocallimastigales</taxon>
        <taxon>Neocallimastigaceae</taxon>
        <taxon>Neocallimastix</taxon>
    </lineage>
</organism>
<evidence type="ECO:0000313" key="3">
    <source>
        <dbReference type="Proteomes" id="UP000193920"/>
    </source>
</evidence>
<comment type="caution">
    <text evidence="2">The sequence shown here is derived from an EMBL/GenBank/DDBJ whole genome shotgun (WGS) entry which is preliminary data.</text>
</comment>
<dbReference type="AlphaFoldDB" id="A0A1Y2D0M1"/>
<dbReference type="STRING" id="1754190.A0A1Y2D0M1"/>
<feature type="region of interest" description="Disordered" evidence="1">
    <location>
        <begin position="40"/>
        <end position="98"/>
    </location>
</feature>
<feature type="compositionally biased region" description="Low complexity" evidence="1">
    <location>
        <begin position="69"/>
        <end position="80"/>
    </location>
</feature>
<name>A0A1Y2D0M1_9FUNG</name>
<keyword evidence="3" id="KW-1185">Reference proteome</keyword>
<proteinExistence type="predicted"/>
<dbReference type="Proteomes" id="UP000193920">
    <property type="component" value="Unassembled WGS sequence"/>
</dbReference>
<gene>
    <name evidence="2" type="ORF">LY90DRAFT_670457</name>
</gene>
<evidence type="ECO:0000256" key="1">
    <source>
        <dbReference type="SAM" id="MobiDB-lite"/>
    </source>
</evidence>